<dbReference type="EMBL" id="CP053892">
    <property type="protein sequence ID" value="QKG27223.1"/>
    <property type="molecule type" value="Genomic_DNA"/>
</dbReference>
<gene>
    <name evidence="2" type="ORF">ACTIVE_8876</name>
</gene>
<accession>A0A7D3ZT89</accession>
<dbReference type="Proteomes" id="UP000501240">
    <property type="component" value="Chromosome"/>
</dbReference>
<reference evidence="2 3" key="1">
    <citation type="submission" date="2020-05" db="EMBL/GenBank/DDBJ databases">
        <title>Actinomadura verrucosospora NRRL-B18236 (PFL_A860) Genome sequencing and assembly.</title>
        <authorList>
            <person name="Samborskyy M."/>
        </authorList>
    </citation>
    <scope>NUCLEOTIDE SEQUENCE [LARGE SCALE GENOMIC DNA]</scope>
    <source>
        <strain evidence="2 3">NRRL:B18236</strain>
    </source>
</reference>
<evidence type="ECO:0000313" key="3">
    <source>
        <dbReference type="Proteomes" id="UP000501240"/>
    </source>
</evidence>
<feature type="transmembrane region" description="Helical" evidence="1">
    <location>
        <begin position="13"/>
        <end position="34"/>
    </location>
</feature>
<keyword evidence="1" id="KW-0472">Membrane</keyword>
<evidence type="ECO:0000313" key="2">
    <source>
        <dbReference type="EMBL" id="QKG27223.1"/>
    </source>
</evidence>
<keyword evidence="3" id="KW-1185">Reference proteome</keyword>
<keyword evidence="1" id="KW-1133">Transmembrane helix</keyword>
<keyword evidence="1" id="KW-0812">Transmembrane</keyword>
<protein>
    <submittedName>
        <fullName evidence="2">Uncharacterized protein</fullName>
    </submittedName>
</protein>
<name>A0A7D3ZT89_ACTVE</name>
<proteinExistence type="predicted"/>
<organism evidence="2 3">
    <name type="scientific">Actinomadura verrucosospora</name>
    <dbReference type="NCBI Taxonomy" id="46165"/>
    <lineage>
        <taxon>Bacteria</taxon>
        <taxon>Bacillati</taxon>
        <taxon>Actinomycetota</taxon>
        <taxon>Actinomycetes</taxon>
        <taxon>Streptosporangiales</taxon>
        <taxon>Thermomonosporaceae</taxon>
        <taxon>Actinomadura</taxon>
    </lineage>
</organism>
<dbReference type="AlphaFoldDB" id="A0A7D3ZT89"/>
<sequence>MIIESALWPGDPAAYNALIIVIVALIVAGIVWTATYDHVRTKRLHAHAAAFGWSPVGAADPMPGPVAEAVRSRRSKLAFATEQPYPIWLVWQQPSTDSTGQARELTRYFLLIGSEYPDVRVVRRTALGGLFKPVRGAGTGDPAFDRKFLIRGPGGHRAADLVTPQVRAAMLAGDAPAWEITAGVLVASHPDAPTRRTLQPRADALTDLARMLTAPPLQRPDRRVRHTPGTRFVSAISTDDSDHADGS</sequence>
<evidence type="ECO:0000256" key="1">
    <source>
        <dbReference type="SAM" id="Phobius"/>
    </source>
</evidence>
<dbReference type="RefSeq" id="WP_173100540.1">
    <property type="nucleotide sequence ID" value="NZ_CP053892.1"/>
</dbReference>